<sequence>MEKLKKEVWVGGGVLRKLEIASSKEAWVADLWNQSNVSGCWTPSFSRHLNHWEIEIVEWFPSRLQDKVVYGGGEDKVIWLKTKNGSFSMKSLYAFLEPRSSALFPKNVVWNSWVPSKASFFDWEASWDKALTLDQL</sequence>
<organism evidence="2 3">
    <name type="scientific">Vitis vinifera</name>
    <name type="common">Grape</name>
    <dbReference type="NCBI Taxonomy" id="29760"/>
    <lineage>
        <taxon>Eukaryota</taxon>
        <taxon>Viridiplantae</taxon>
        <taxon>Streptophyta</taxon>
        <taxon>Embryophyta</taxon>
        <taxon>Tracheophyta</taxon>
        <taxon>Spermatophyta</taxon>
        <taxon>Magnoliopsida</taxon>
        <taxon>eudicotyledons</taxon>
        <taxon>Gunneridae</taxon>
        <taxon>Pentapetalae</taxon>
        <taxon>rosids</taxon>
        <taxon>Vitales</taxon>
        <taxon>Vitaceae</taxon>
        <taxon>Viteae</taxon>
        <taxon>Vitis</taxon>
    </lineage>
</organism>
<accession>A0A438KN49</accession>
<dbReference type="EMBL" id="QGNW01000003">
    <property type="protein sequence ID" value="RVX22617.1"/>
    <property type="molecule type" value="Genomic_DNA"/>
</dbReference>
<dbReference type="Pfam" id="PF13966">
    <property type="entry name" value="zf-RVT"/>
    <property type="match status" value="1"/>
</dbReference>
<comment type="caution">
    <text evidence="2">The sequence shown here is derived from an EMBL/GenBank/DDBJ whole genome shotgun (WGS) entry which is preliminary data.</text>
</comment>
<gene>
    <name evidence="2" type="ORF">CK203_012779</name>
</gene>
<dbReference type="AlphaFoldDB" id="A0A438KN49"/>
<evidence type="ECO:0000259" key="1">
    <source>
        <dbReference type="Pfam" id="PF13966"/>
    </source>
</evidence>
<evidence type="ECO:0000313" key="2">
    <source>
        <dbReference type="EMBL" id="RVX22617.1"/>
    </source>
</evidence>
<protein>
    <recommendedName>
        <fullName evidence="1">Reverse transcriptase zinc-binding domain-containing protein</fullName>
    </recommendedName>
</protein>
<dbReference type="InterPro" id="IPR026960">
    <property type="entry name" value="RVT-Znf"/>
</dbReference>
<dbReference type="Proteomes" id="UP000288805">
    <property type="component" value="Unassembled WGS sequence"/>
</dbReference>
<reference evidence="2 3" key="1">
    <citation type="journal article" date="2018" name="PLoS Genet.">
        <title>Population sequencing reveals clonal diversity and ancestral inbreeding in the grapevine cultivar Chardonnay.</title>
        <authorList>
            <person name="Roach M.J."/>
            <person name="Johnson D.L."/>
            <person name="Bohlmann J."/>
            <person name="van Vuuren H.J."/>
            <person name="Jones S.J."/>
            <person name="Pretorius I.S."/>
            <person name="Schmidt S.A."/>
            <person name="Borneman A.R."/>
        </authorList>
    </citation>
    <scope>NUCLEOTIDE SEQUENCE [LARGE SCALE GENOMIC DNA]</scope>
    <source>
        <strain evidence="3">cv. Chardonnay</strain>
        <tissue evidence="2">Leaf</tissue>
    </source>
</reference>
<name>A0A438KN49_VITVI</name>
<evidence type="ECO:0000313" key="3">
    <source>
        <dbReference type="Proteomes" id="UP000288805"/>
    </source>
</evidence>
<feature type="domain" description="Reverse transcriptase zinc-binding" evidence="1">
    <location>
        <begin position="87"/>
        <end position="136"/>
    </location>
</feature>
<proteinExistence type="predicted"/>